<proteinExistence type="predicted"/>
<gene>
    <name evidence="1" type="ORF">LV85_01395</name>
</gene>
<comment type="caution">
    <text evidence="1">The sequence shown here is derived from an EMBL/GenBank/DDBJ whole genome shotgun (WGS) entry which is preliminary data.</text>
</comment>
<dbReference type="RefSeq" id="WP_111317472.1">
    <property type="nucleotide sequence ID" value="NZ_QKZT01000005.1"/>
</dbReference>
<dbReference type="EMBL" id="QKZT01000005">
    <property type="protein sequence ID" value="PZX54056.1"/>
    <property type="molecule type" value="Genomic_DNA"/>
</dbReference>
<evidence type="ECO:0000313" key="2">
    <source>
        <dbReference type="Proteomes" id="UP000248882"/>
    </source>
</evidence>
<evidence type="ECO:0008006" key="3">
    <source>
        <dbReference type="Google" id="ProtNLM"/>
    </source>
</evidence>
<keyword evidence="2" id="KW-1185">Reference proteome</keyword>
<evidence type="ECO:0000313" key="1">
    <source>
        <dbReference type="EMBL" id="PZX54056.1"/>
    </source>
</evidence>
<sequence length="61" mass="7463">MNIIRSWREQKVMLKQRFTILRDLDFEFKAGQREKMLDTLSLKLKKTRAELELIFAELQTY</sequence>
<reference evidence="1 2" key="1">
    <citation type="submission" date="2018-06" db="EMBL/GenBank/DDBJ databases">
        <title>Genomic Encyclopedia of Archaeal and Bacterial Type Strains, Phase II (KMG-II): from individual species to whole genera.</title>
        <authorList>
            <person name="Goeker M."/>
        </authorList>
    </citation>
    <scope>NUCLEOTIDE SEQUENCE [LARGE SCALE GENOMIC DNA]</scope>
    <source>
        <strain evidence="1 2">DSM 19830</strain>
    </source>
</reference>
<dbReference type="AlphaFoldDB" id="A0A2W7R4C5"/>
<dbReference type="OrthoDB" id="1164174at2"/>
<name>A0A2W7R4C5_9BACT</name>
<protein>
    <recommendedName>
        <fullName evidence="3">General stress protein CsbD</fullName>
    </recommendedName>
</protein>
<dbReference type="Proteomes" id="UP000248882">
    <property type="component" value="Unassembled WGS sequence"/>
</dbReference>
<organism evidence="1 2">
    <name type="scientific">Algoriphagus chordae</name>
    <dbReference type="NCBI Taxonomy" id="237019"/>
    <lineage>
        <taxon>Bacteria</taxon>
        <taxon>Pseudomonadati</taxon>
        <taxon>Bacteroidota</taxon>
        <taxon>Cytophagia</taxon>
        <taxon>Cytophagales</taxon>
        <taxon>Cyclobacteriaceae</taxon>
        <taxon>Algoriphagus</taxon>
    </lineage>
</organism>
<accession>A0A2W7R4C5</accession>